<keyword evidence="2" id="KW-1185">Reference proteome</keyword>
<reference evidence="1" key="1">
    <citation type="submission" date="2023-10" db="EMBL/GenBank/DDBJ databases">
        <title>Genome assemblies of two species of porcelain crab, Petrolisthes cinctipes and Petrolisthes manimaculis (Anomura: Porcellanidae).</title>
        <authorList>
            <person name="Angst P."/>
        </authorList>
    </citation>
    <scope>NUCLEOTIDE SEQUENCE</scope>
    <source>
        <strain evidence="1">PB745_01</strain>
        <tissue evidence="1">Gill</tissue>
    </source>
</reference>
<gene>
    <name evidence="1" type="ORF">Pcinc_002295</name>
</gene>
<sequence>MVKMWCRGLVAFGALPTLTTLITINTVTFVLSHHAPVIAIGSMYVIVEGQKFSIRVTLAWVGMMKTGLKQINIPDCNKDLFIKLIPGCR</sequence>
<name>A0AAE1L2C9_PETCI</name>
<protein>
    <submittedName>
        <fullName evidence="1">Uncharacterized protein</fullName>
    </submittedName>
</protein>
<evidence type="ECO:0000313" key="1">
    <source>
        <dbReference type="EMBL" id="KAK3893916.1"/>
    </source>
</evidence>
<organism evidence="1 2">
    <name type="scientific">Petrolisthes cinctipes</name>
    <name type="common">Flat porcelain crab</name>
    <dbReference type="NCBI Taxonomy" id="88211"/>
    <lineage>
        <taxon>Eukaryota</taxon>
        <taxon>Metazoa</taxon>
        <taxon>Ecdysozoa</taxon>
        <taxon>Arthropoda</taxon>
        <taxon>Crustacea</taxon>
        <taxon>Multicrustacea</taxon>
        <taxon>Malacostraca</taxon>
        <taxon>Eumalacostraca</taxon>
        <taxon>Eucarida</taxon>
        <taxon>Decapoda</taxon>
        <taxon>Pleocyemata</taxon>
        <taxon>Anomura</taxon>
        <taxon>Galatheoidea</taxon>
        <taxon>Porcellanidae</taxon>
        <taxon>Petrolisthes</taxon>
    </lineage>
</organism>
<dbReference type="AlphaFoldDB" id="A0AAE1L2C9"/>
<evidence type="ECO:0000313" key="2">
    <source>
        <dbReference type="Proteomes" id="UP001286313"/>
    </source>
</evidence>
<proteinExistence type="predicted"/>
<accession>A0AAE1L2C9</accession>
<comment type="caution">
    <text evidence="1">The sequence shown here is derived from an EMBL/GenBank/DDBJ whole genome shotgun (WGS) entry which is preliminary data.</text>
</comment>
<dbReference type="Proteomes" id="UP001286313">
    <property type="component" value="Unassembled WGS sequence"/>
</dbReference>
<dbReference type="EMBL" id="JAWQEG010000162">
    <property type="protein sequence ID" value="KAK3893916.1"/>
    <property type="molecule type" value="Genomic_DNA"/>
</dbReference>